<feature type="chain" id="PRO_5039056585" evidence="1">
    <location>
        <begin position="30"/>
        <end position="919"/>
    </location>
</feature>
<sequence length="919" mass="100703">MKSINSRQARRLAAAVLALSLAFGSPVFAAAAETKSNTSTRNSVNTQRFTDVGDQHWAVKHVAKLASLGVIEGYEKGEYRPENSVSQQEVIVMALRFMGLESEVMRSKAGTALPFSVDNFFKPYVAYAIDRGLINIQEETANGTNAKTAWGAKEASREWVAKLVIRAIGKQDLVNQQTQSSSSFTDSKDFSSWAAGYINAAVSLKIVQGFEDNSFKPKNKVTRAQMATFLSRADKESSSRSSRVVTGYVMELKDRKISLMNDNGQTTEYTLSSDTALYNGKDDSRISLSNIKLTNEVYLVQNQGAALYIELTNEQQKMETYEGTLTEVFTDRMIASIQRNGKSELYDLFSTVTVTDKDGRGLSLSSLTPGSIVELKRNTLLKESKISQIVLKQTPLSKSSEGTVLSLNKEQNQVTFLEQGTGLNESFALTTRTVVKLQDGSMADLSKLRVGDAVSYEVKANELQIVTIKKPADFSQSVEGTMASLSSDKRILTINKAGGSLGAYHIADNAIISIDGLTNPSLFDIEAGDQLKMDLINDKIVKVSVTSRSAKQFIYAEILSYDANSKVVTIKTESDGVGAYRLTDNTNIRYMGGPIQQSNFQSSFVGSGNGNDRKRVDLKVSKDKIVQIETTMNVEGTIAQINTSNITNDLTIRTAGGQNITFKVNYGAPVEMFNKTNGTISDLKVGDAIRVTLTGNQDIVTNLMAKKTGVYKVLVTNPSTNQVTAKDETGSQLTFKVENNDQIINPGKQSRAFSDILIDEYVKASFSGTKLDNLQLLNSIRGKVTNVDVAAGTLTIQDFQGNIQVITVGQQFTIRQNANTSAALNTIKQNDRVEIIRDAKDKAIIQVATATKRTVSSYDTVLNQLLLKPTTNNDKTSYNLFAKAYLHKGTQTVAPSTFMENEEVMVYVIDDKIFEIEKP</sequence>
<dbReference type="PROSITE" id="PS51272">
    <property type="entry name" value="SLH"/>
    <property type="match status" value="2"/>
</dbReference>
<gene>
    <name evidence="3" type="ORF">SAMN04487970_1001226</name>
</gene>
<dbReference type="InterPro" id="IPR001119">
    <property type="entry name" value="SLH_dom"/>
</dbReference>
<reference evidence="4" key="1">
    <citation type="submission" date="2016-10" db="EMBL/GenBank/DDBJ databases">
        <authorList>
            <person name="Varghese N."/>
            <person name="Submissions S."/>
        </authorList>
    </citation>
    <scope>NUCLEOTIDE SEQUENCE [LARGE SCALE GENOMIC DNA]</scope>
    <source>
        <strain evidence="4">CGMCC 1.8946</strain>
    </source>
</reference>
<dbReference type="Pfam" id="PF00395">
    <property type="entry name" value="SLH"/>
    <property type="match status" value="2"/>
</dbReference>
<keyword evidence="1" id="KW-0732">Signal</keyword>
<feature type="signal peptide" evidence="1">
    <location>
        <begin position="1"/>
        <end position="29"/>
    </location>
</feature>
<organism evidence="3 4">
    <name type="scientific">Paenibacillus tianmuensis</name>
    <dbReference type="NCBI Taxonomy" id="624147"/>
    <lineage>
        <taxon>Bacteria</taxon>
        <taxon>Bacillati</taxon>
        <taxon>Bacillota</taxon>
        <taxon>Bacilli</taxon>
        <taxon>Bacillales</taxon>
        <taxon>Paenibacillaceae</taxon>
        <taxon>Paenibacillus</taxon>
    </lineage>
</organism>
<dbReference type="OrthoDB" id="2611444at2"/>
<evidence type="ECO:0000313" key="4">
    <source>
        <dbReference type="Proteomes" id="UP000198601"/>
    </source>
</evidence>
<dbReference type="EMBL" id="FMTT01000001">
    <property type="protein sequence ID" value="SCW28322.1"/>
    <property type="molecule type" value="Genomic_DNA"/>
</dbReference>
<accession>A0A1G4P7S5</accession>
<feature type="domain" description="SLH" evidence="2">
    <location>
        <begin position="45"/>
        <end position="108"/>
    </location>
</feature>
<evidence type="ECO:0000313" key="3">
    <source>
        <dbReference type="EMBL" id="SCW28322.1"/>
    </source>
</evidence>
<proteinExistence type="predicted"/>
<name>A0A1G4P7S5_9BACL</name>
<evidence type="ECO:0000256" key="1">
    <source>
        <dbReference type="SAM" id="SignalP"/>
    </source>
</evidence>
<dbReference type="AlphaFoldDB" id="A0A1G4P7S5"/>
<protein>
    <submittedName>
        <fullName evidence="3">S-layer homology domain-containing protein</fullName>
    </submittedName>
</protein>
<dbReference type="Proteomes" id="UP000198601">
    <property type="component" value="Unassembled WGS sequence"/>
</dbReference>
<keyword evidence="4" id="KW-1185">Reference proteome</keyword>
<feature type="domain" description="SLH" evidence="2">
    <location>
        <begin position="181"/>
        <end position="244"/>
    </location>
</feature>
<dbReference type="RefSeq" id="WP_090665918.1">
    <property type="nucleotide sequence ID" value="NZ_FMTT01000001.1"/>
</dbReference>
<evidence type="ECO:0000259" key="2">
    <source>
        <dbReference type="PROSITE" id="PS51272"/>
    </source>
</evidence>
<dbReference type="STRING" id="624147.SAMN04487970_1001226"/>